<proteinExistence type="inferred from homology"/>
<accession>A0A3P1WZ63</accession>
<evidence type="ECO:0000313" key="9">
    <source>
        <dbReference type="EMBL" id="RRD49713.1"/>
    </source>
</evidence>
<keyword evidence="3" id="KW-0813">Transport</keyword>
<keyword evidence="6 8" id="KW-1133">Transmembrane helix</keyword>
<feature type="transmembrane region" description="Helical" evidence="8">
    <location>
        <begin position="88"/>
        <end position="109"/>
    </location>
</feature>
<sequence>MRLALRVLAVLLVLVVTVGASLWLGPASITPGEVWAALTGDEVRAVARLIVIDVRLPRVLTACLAGAALGVAGLAMQTLFRNPLADPYILGVSSGASLGVAAVILVVGGTGAATLTAGLGLAGGVAIVVAAATGAALVMAVVLLLGRAVKSSVSLLLIGVMLGYLASAGVSVMMSFSTPELIAAYSRWGFGSYGGVTWDNLRIVAVGVLGGLTAAVALAKPLDALLLGERYAASLGLRVRRHRGLIIVLTSVLAGTVTAFCGPIQFLGIAVPHLARGLFDTSRHRVLVPATALLGACVALLADLIAALPGDGVLPLNAVNAAFGAPVVIWILIRRRKVEL</sequence>
<dbReference type="PANTHER" id="PTHR30472">
    <property type="entry name" value="FERRIC ENTEROBACTIN TRANSPORT SYSTEM PERMEASE PROTEIN"/>
    <property type="match status" value="1"/>
</dbReference>
<comment type="caution">
    <text evidence="9">The sequence shown here is derived from an EMBL/GenBank/DDBJ whole genome shotgun (WGS) entry which is preliminary data.</text>
</comment>
<dbReference type="Gene3D" id="1.10.3470.10">
    <property type="entry name" value="ABC transporter involved in vitamin B12 uptake, BtuC"/>
    <property type="match status" value="1"/>
</dbReference>
<feature type="transmembrane region" description="Helical" evidence="8">
    <location>
        <begin position="121"/>
        <end position="146"/>
    </location>
</feature>
<dbReference type="SUPFAM" id="SSF81345">
    <property type="entry name" value="ABC transporter involved in vitamin B12 uptake, BtuC"/>
    <property type="match status" value="1"/>
</dbReference>
<evidence type="ECO:0000313" key="10">
    <source>
        <dbReference type="Proteomes" id="UP000280935"/>
    </source>
</evidence>
<reference evidence="9 10" key="1">
    <citation type="submission" date="2018-11" db="EMBL/GenBank/DDBJ databases">
        <title>Genomes From Bacteria Associated with the Canine Oral Cavity: a Test Case for Automated Genome-Based Taxonomic Assignment.</title>
        <authorList>
            <person name="Coil D.A."/>
            <person name="Jospin G."/>
            <person name="Darling A.E."/>
            <person name="Wallis C."/>
            <person name="Davis I.J."/>
            <person name="Harris S."/>
            <person name="Eisen J.A."/>
            <person name="Holcombe L.J."/>
            <person name="O'Flynn C."/>
        </authorList>
    </citation>
    <scope>NUCLEOTIDE SEQUENCE [LARGE SCALE GENOMIC DNA]</scope>
    <source>
        <strain evidence="9 10">OH2822_COT-296</strain>
    </source>
</reference>
<dbReference type="RefSeq" id="WP_125227838.1">
    <property type="nucleotide sequence ID" value="NZ_RQYT01000013.1"/>
</dbReference>
<evidence type="ECO:0000256" key="3">
    <source>
        <dbReference type="ARBA" id="ARBA00022448"/>
    </source>
</evidence>
<dbReference type="OrthoDB" id="9782305at2"/>
<evidence type="ECO:0000256" key="6">
    <source>
        <dbReference type="ARBA" id="ARBA00022989"/>
    </source>
</evidence>
<dbReference type="InterPro" id="IPR037294">
    <property type="entry name" value="ABC_BtuC-like"/>
</dbReference>
<evidence type="ECO:0000256" key="4">
    <source>
        <dbReference type="ARBA" id="ARBA00022475"/>
    </source>
</evidence>
<evidence type="ECO:0000256" key="5">
    <source>
        <dbReference type="ARBA" id="ARBA00022692"/>
    </source>
</evidence>
<evidence type="ECO:0000256" key="2">
    <source>
        <dbReference type="ARBA" id="ARBA00007935"/>
    </source>
</evidence>
<evidence type="ECO:0000256" key="1">
    <source>
        <dbReference type="ARBA" id="ARBA00004651"/>
    </source>
</evidence>
<gene>
    <name evidence="9" type="ORF">EII35_07465</name>
</gene>
<dbReference type="GO" id="GO:0022857">
    <property type="term" value="F:transmembrane transporter activity"/>
    <property type="evidence" value="ECO:0007669"/>
    <property type="project" value="InterPro"/>
</dbReference>
<evidence type="ECO:0000256" key="7">
    <source>
        <dbReference type="ARBA" id="ARBA00023136"/>
    </source>
</evidence>
<feature type="transmembrane region" description="Helical" evidence="8">
    <location>
        <begin position="56"/>
        <end position="76"/>
    </location>
</feature>
<organism evidence="9 10">
    <name type="scientific">Arachnia propionica</name>
    <dbReference type="NCBI Taxonomy" id="1750"/>
    <lineage>
        <taxon>Bacteria</taxon>
        <taxon>Bacillati</taxon>
        <taxon>Actinomycetota</taxon>
        <taxon>Actinomycetes</taxon>
        <taxon>Propionibacteriales</taxon>
        <taxon>Propionibacteriaceae</taxon>
        <taxon>Arachnia</taxon>
    </lineage>
</organism>
<dbReference type="CDD" id="cd06550">
    <property type="entry name" value="TM_ABC_iron-siderophores_like"/>
    <property type="match status" value="1"/>
</dbReference>
<comment type="subcellular location">
    <subcellularLocation>
        <location evidence="1">Cell membrane</location>
        <topology evidence="1">Multi-pass membrane protein</topology>
    </subcellularLocation>
</comment>
<dbReference type="Proteomes" id="UP000280935">
    <property type="component" value="Unassembled WGS sequence"/>
</dbReference>
<comment type="similarity">
    <text evidence="2">Belongs to the binding-protein-dependent transport system permease family. FecCD subfamily.</text>
</comment>
<dbReference type="PANTHER" id="PTHR30472:SF41">
    <property type="entry name" value="TRANSPORT SYSTEM PERMEASE PROTEIN"/>
    <property type="match status" value="1"/>
</dbReference>
<evidence type="ECO:0000256" key="8">
    <source>
        <dbReference type="SAM" id="Phobius"/>
    </source>
</evidence>
<keyword evidence="4" id="KW-1003">Cell membrane</keyword>
<feature type="transmembrane region" description="Helical" evidence="8">
    <location>
        <begin position="153"/>
        <end position="176"/>
    </location>
</feature>
<feature type="transmembrane region" description="Helical" evidence="8">
    <location>
        <begin position="314"/>
        <end position="333"/>
    </location>
</feature>
<feature type="transmembrane region" description="Helical" evidence="8">
    <location>
        <begin position="245"/>
        <end position="274"/>
    </location>
</feature>
<dbReference type="InterPro" id="IPR000522">
    <property type="entry name" value="ABC_transptr_permease_BtuC"/>
</dbReference>
<keyword evidence="7 8" id="KW-0472">Membrane</keyword>
<feature type="transmembrane region" description="Helical" evidence="8">
    <location>
        <begin position="286"/>
        <end position="308"/>
    </location>
</feature>
<dbReference type="EMBL" id="RQYT01000013">
    <property type="protein sequence ID" value="RRD49713.1"/>
    <property type="molecule type" value="Genomic_DNA"/>
</dbReference>
<dbReference type="Pfam" id="PF01032">
    <property type="entry name" value="FecCD"/>
    <property type="match status" value="1"/>
</dbReference>
<dbReference type="GO" id="GO:0005886">
    <property type="term" value="C:plasma membrane"/>
    <property type="evidence" value="ECO:0007669"/>
    <property type="project" value="UniProtKB-SubCell"/>
</dbReference>
<keyword evidence="5 8" id="KW-0812">Transmembrane</keyword>
<protein>
    <submittedName>
        <fullName evidence="9">Iron ABC transporter permease</fullName>
    </submittedName>
</protein>
<name>A0A3P1WZ63_9ACTN</name>
<dbReference type="GO" id="GO:0033214">
    <property type="term" value="P:siderophore-iron import into cell"/>
    <property type="evidence" value="ECO:0007669"/>
    <property type="project" value="TreeGrafter"/>
</dbReference>
<dbReference type="AlphaFoldDB" id="A0A3P1WZ63"/>